<keyword evidence="1" id="KW-0472">Membrane</keyword>
<dbReference type="Pfam" id="PF03478">
    <property type="entry name" value="Beta-prop_KIB1-4"/>
    <property type="match status" value="1"/>
</dbReference>
<feature type="domain" description="KIB1-4 beta-propeller" evidence="2">
    <location>
        <begin position="83"/>
        <end position="347"/>
    </location>
</feature>
<keyword evidence="1" id="KW-0812">Transmembrane</keyword>
<gene>
    <name evidence="3" type="ORF">CXB51_030535</name>
</gene>
<proteinExistence type="predicted"/>
<keyword evidence="1" id="KW-1133">Transmembrane helix</keyword>
<feature type="transmembrane region" description="Helical" evidence="1">
    <location>
        <begin position="364"/>
        <end position="382"/>
    </location>
</feature>
<dbReference type="EMBL" id="JAHUZN010000011">
    <property type="protein sequence ID" value="KAG8476715.1"/>
    <property type="molecule type" value="Genomic_DNA"/>
</dbReference>
<reference evidence="3 4" key="1">
    <citation type="journal article" date="2021" name="bioRxiv">
        <title>The Gossypium anomalum genome as a resource for cotton improvement and evolutionary analysis of hybrid incompatibility.</title>
        <authorList>
            <person name="Grover C.E."/>
            <person name="Yuan D."/>
            <person name="Arick M.A."/>
            <person name="Miller E.R."/>
            <person name="Hu G."/>
            <person name="Peterson D.G."/>
            <person name="Wendel J.F."/>
            <person name="Udall J.A."/>
        </authorList>
    </citation>
    <scope>NUCLEOTIDE SEQUENCE [LARGE SCALE GENOMIC DNA]</scope>
    <source>
        <strain evidence="3">JFW-Udall</strain>
        <tissue evidence="3">Leaf</tissue>
    </source>
</reference>
<dbReference type="Proteomes" id="UP000701853">
    <property type="component" value="Chromosome 11"/>
</dbReference>
<keyword evidence="4" id="KW-1185">Reference proteome</keyword>
<name>A0A8J5YEJ6_9ROSI</name>
<evidence type="ECO:0000259" key="2">
    <source>
        <dbReference type="Pfam" id="PF03478"/>
    </source>
</evidence>
<dbReference type="InterPro" id="IPR005174">
    <property type="entry name" value="KIB1-4_b-propeller"/>
</dbReference>
<dbReference type="InterPro" id="IPR036047">
    <property type="entry name" value="F-box-like_dom_sf"/>
</dbReference>
<protein>
    <recommendedName>
        <fullName evidence="2">KIB1-4 beta-propeller domain-containing protein</fullName>
    </recommendedName>
</protein>
<dbReference type="PANTHER" id="PTHR44259">
    <property type="entry name" value="OS07G0183000 PROTEIN-RELATED"/>
    <property type="match status" value="1"/>
</dbReference>
<dbReference type="SUPFAM" id="SSF81383">
    <property type="entry name" value="F-box domain"/>
    <property type="match status" value="1"/>
</dbReference>
<dbReference type="OrthoDB" id="945419at2759"/>
<evidence type="ECO:0000313" key="3">
    <source>
        <dbReference type="EMBL" id="KAG8476715.1"/>
    </source>
</evidence>
<dbReference type="PANTHER" id="PTHR44259:SF93">
    <property type="entry name" value="PROTEIN, PUTATIVE (DUF295)-RELATED"/>
    <property type="match status" value="1"/>
</dbReference>
<sequence>MAVLEKQNLLKHTDWANLPKNIIDSIIEKSVPPLSQFIRFGSVCKAWHAAITENRSLRSKILKRCHHQVPFLMVTKSQEKRGLYNIIEKKLHGVELSVPYKRRCCGSSYGWIATVDWTLAIKLINPFTGGIIDLPSVDIPVVNKFTTEDEHEFYVKKVILSDDPYVNPDNFMVLALFGASSSIAIIRPGEKTWTYTSNLETTAKDDAIFHKGKFYAVDFRLGIISVQVTNMNGSLVSAFDEKIIIPPEEEGDNAFKYIVESSDGELLIVQRFISTYGPYRWTTNFKVLKLRQHTNHVARLVEVRNIGDDALFLGDNCSMSVAASRFPECRPNSIYFTDDTILYTLEGSIDMGILVWKQVVFNHLMIWIPLIQICLLPFLFYLHWSKIESHIHVNTRYSMGTGSFHQ</sequence>
<organism evidence="3 4">
    <name type="scientific">Gossypium anomalum</name>
    <dbReference type="NCBI Taxonomy" id="47600"/>
    <lineage>
        <taxon>Eukaryota</taxon>
        <taxon>Viridiplantae</taxon>
        <taxon>Streptophyta</taxon>
        <taxon>Embryophyta</taxon>
        <taxon>Tracheophyta</taxon>
        <taxon>Spermatophyta</taxon>
        <taxon>Magnoliopsida</taxon>
        <taxon>eudicotyledons</taxon>
        <taxon>Gunneridae</taxon>
        <taxon>Pentapetalae</taxon>
        <taxon>rosids</taxon>
        <taxon>malvids</taxon>
        <taxon>Malvales</taxon>
        <taxon>Malvaceae</taxon>
        <taxon>Malvoideae</taxon>
        <taxon>Gossypium</taxon>
    </lineage>
</organism>
<evidence type="ECO:0000313" key="4">
    <source>
        <dbReference type="Proteomes" id="UP000701853"/>
    </source>
</evidence>
<dbReference type="AlphaFoldDB" id="A0A8J5YEJ6"/>
<comment type="caution">
    <text evidence="3">The sequence shown here is derived from an EMBL/GenBank/DDBJ whole genome shotgun (WGS) entry which is preliminary data.</text>
</comment>
<dbReference type="InterPro" id="IPR050942">
    <property type="entry name" value="F-box_BR-signaling"/>
</dbReference>
<evidence type="ECO:0000256" key="1">
    <source>
        <dbReference type="SAM" id="Phobius"/>
    </source>
</evidence>
<accession>A0A8J5YEJ6</accession>